<dbReference type="InterPro" id="IPR000064">
    <property type="entry name" value="NLP_P60_dom"/>
</dbReference>
<feature type="domain" description="NlpC/P60" evidence="6">
    <location>
        <begin position="171"/>
        <end position="284"/>
    </location>
</feature>
<feature type="compositionally biased region" description="Low complexity" evidence="5">
    <location>
        <begin position="135"/>
        <end position="153"/>
    </location>
</feature>
<dbReference type="InterPro" id="IPR051202">
    <property type="entry name" value="Peptidase_C40"/>
</dbReference>
<gene>
    <name evidence="8" type="ORF">CJ198_07135</name>
    <name evidence="7" type="ORF">HLA91_09120</name>
</gene>
<dbReference type="EMBL" id="PNFZ01000003">
    <property type="protein sequence ID" value="PMB98139.1"/>
    <property type="molecule type" value="Genomic_DNA"/>
</dbReference>
<dbReference type="SUPFAM" id="SSF54001">
    <property type="entry name" value="Cysteine proteinases"/>
    <property type="match status" value="1"/>
</dbReference>
<evidence type="ECO:0000256" key="1">
    <source>
        <dbReference type="ARBA" id="ARBA00007074"/>
    </source>
</evidence>
<feature type="compositionally biased region" description="Basic and acidic residues" evidence="5">
    <location>
        <begin position="154"/>
        <end position="167"/>
    </location>
</feature>
<dbReference type="PANTHER" id="PTHR47053">
    <property type="entry name" value="MUREIN DD-ENDOPEPTIDASE MEPH-RELATED"/>
    <property type="match status" value="1"/>
</dbReference>
<evidence type="ECO:0000259" key="6">
    <source>
        <dbReference type="PROSITE" id="PS51935"/>
    </source>
</evidence>
<dbReference type="Gene3D" id="3.90.1720.10">
    <property type="entry name" value="endopeptidase domain like (from Nostoc punctiforme)"/>
    <property type="match status" value="1"/>
</dbReference>
<evidence type="ECO:0000313" key="9">
    <source>
        <dbReference type="Proteomes" id="UP000235703"/>
    </source>
</evidence>
<feature type="region of interest" description="Disordered" evidence="5">
    <location>
        <begin position="83"/>
        <end position="172"/>
    </location>
</feature>
<name>A0A2N6PHJ3_9MICO</name>
<evidence type="ECO:0000256" key="4">
    <source>
        <dbReference type="ARBA" id="ARBA00022807"/>
    </source>
</evidence>
<reference evidence="7 10" key="2">
    <citation type="submission" date="2020-05" db="EMBL/GenBank/DDBJ databases">
        <title>MicrobeNet Type strains.</title>
        <authorList>
            <person name="Nicholson A.C."/>
        </authorList>
    </citation>
    <scope>NUCLEOTIDE SEQUENCE [LARGE SCALE GENOMIC DNA]</scope>
    <source>
        <strain evidence="7 10">CCUG 46604</strain>
    </source>
</reference>
<dbReference type="Pfam" id="PF00877">
    <property type="entry name" value="NLPC_P60"/>
    <property type="match status" value="1"/>
</dbReference>
<keyword evidence="3 8" id="KW-0378">Hydrolase</keyword>
<evidence type="ECO:0000256" key="3">
    <source>
        <dbReference type="ARBA" id="ARBA00022801"/>
    </source>
</evidence>
<dbReference type="GO" id="GO:0008234">
    <property type="term" value="F:cysteine-type peptidase activity"/>
    <property type="evidence" value="ECO:0007669"/>
    <property type="project" value="UniProtKB-KW"/>
</dbReference>
<keyword evidence="4" id="KW-0788">Thiol protease</keyword>
<dbReference type="AlphaFoldDB" id="A0A2N6PHJ3"/>
<dbReference type="EMBL" id="JABEMC010000005">
    <property type="protein sequence ID" value="NNG79533.1"/>
    <property type="molecule type" value="Genomic_DNA"/>
</dbReference>
<reference evidence="8 9" key="1">
    <citation type="submission" date="2017-09" db="EMBL/GenBank/DDBJ databases">
        <title>Bacterial strain isolated from the female urinary microbiota.</title>
        <authorList>
            <person name="Thomas-White K."/>
            <person name="Kumar N."/>
            <person name="Forster S."/>
            <person name="Putonti C."/>
            <person name="Lawley T."/>
            <person name="Wolfe A.J."/>
        </authorList>
    </citation>
    <scope>NUCLEOTIDE SEQUENCE [LARGE SCALE GENOMIC DNA]</scope>
    <source>
        <strain evidence="8 9">UMB0680</strain>
    </source>
</reference>
<dbReference type="RefSeq" id="WP_102161935.1">
    <property type="nucleotide sequence ID" value="NZ_BAAAKH010000011.1"/>
</dbReference>
<comment type="similarity">
    <text evidence="1">Belongs to the peptidase C40 family.</text>
</comment>
<evidence type="ECO:0000313" key="8">
    <source>
        <dbReference type="EMBL" id="PMB98139.1"/>
    </source>
</evidence>
<dbReference type="GO" id="GO:0006508">
    <property type="term" value="P:proteolysis"/>
    <property type="evidence" value="ECO:0007669"/>
    <property type="project" value="UniProtKB-KW"/>
</dbReference>
<evidence type="ECO:0000313" key="10">
    <source>
        <dbReference type="Proteomes" id="UP000549517"/>
    </source>
</evidence>
<protein>
    <submittedName>
        <fullName evidence="8">Glycoside hydrolase</fullName>
    </submittedName>
</protein>
<feature type="compositionally biased region" description="Polar residues" evidence="5">
    <location>
        <begin position="95"/>
        <end position="105"/>
    </location>
</feature>
<sequence length="285" mass="28931">MAVKTRGRRRANGPAKTPLTELTDALAANSGAVGRRAAVVAAAGGLMAAVALPTANSAAEADGKVVAQDSEVDQTPEFVNQASVTAPDAEDSSDALKTSTASVETGSAKAAPSPEPTQTSTPTQTRDSSSEPRDSGSASPDSGSASRDSGAASRDSDRSSKSSDDVKMPNGSKAEQVIGLAKQYSGIPYKWGGTTTAGFDCSGFTSFIYGKVGVNLPRTSSAQKGAGTVVSKSEAKPGDLIWAPGHVGIYAGNGMMYDAPSSGKTTGYHSADWMMKKGAVFVRVL</sequence>
<dbReference type="OrthoDB" id="9815778at2"/>
<proteinExistence type="inferred from homology"/>
<evidence type="ECO:0000256" key="5">
    <source>
        <dbReference type="SAM" id="MobiDB-lite"/>
    </source>
</evidence>
<organism evidence="8 9">
    <name type="scientific">Brevibacterium luteolum</name>
    <dbReference type="NCBI Taxonomy" id="199591"/>
    <lineage>
        <taxon>Bacteria</taxon>
        <taxon>Bacillati</taxon>
        <taxon>Actinomycetota</taxon>
        <taxon>Actinomycetes</taxon>
        <taxon>Micrococcales</taxon>
        <taxon>Brevibacteriaceae</taxon>
        <taxon>Brevibacterium</taxon>
    </lineage>
</organism>
<dbReference type="PANTHER" id="PTHR47053:SF1">
    <property type="entry name" value="MUREIN DD-ENDOPEPTIDASE MEPH-RELATED"/>
    <property type="match status" value="1"/>
</dbReference>
<keyword evidence="2" id="KW-0645">Protease</keyword>
<comment type="caution">
    <text evidence="8">The sequence shown here is derived from an EMBL/GenBank/DDBJ whole genome shotgun (WGS) entry which is preliminary data.</text>
</comment>
<dbReference type="Proteomes" id="UP000549517">
    <property type="component" value="Unassembled WGS sequence"/>
</dbReference>
<dbReference type="Proteomes" id="UP000235703">
    <property type="component" value="Unassembled WGS sequence"/>
</dbReference>
<accession>A0A2N6PHJ3</accession>
<dbReference type="PROSITE" id="PS51935">
    <property type="entry name" value="NLPC_P60"/>
    <property type="match status" value="1"/>
</dbReference>
<evidence type="ECO:0000313" key="7">
    <source>
        <dbReference type="EMBL" id="NNG79533.1"/>
    </source>
</evidence>
<keyword evidence="9" id="KW-1185">Reference proteome</keyword>
<evidence type="ECO:0000256" key="2">
    <source>
        <dbReference type="ARBA" id="ARBA00022670"/>
    </source>
</evidence>
<feature type="compositionally biased region" description="Low complexity" evidence="5">
    <location>
        <begin position="116"/>
        <end position="127"/>
    </location>
</feature>
<dbReference type="InterPro" id="IPR038765">
    <property type="entry name" value="Papain-like_cys_pep_sf"/>
</dbReference>